<evidence type="ECO:0000313" key="9">
    <source>
        <dbReference type="EMBL" id="WWD82481.1"/>
    </source>
</evidence>
<dbReference type="InterPro" id="IPR036388">
    <property type="entry name" value="WH-like_DNA-bd_sf"/>
</dbReference>
<organism evidence="9 10">
    <name type="scientific">Terrisporobacter glycolicus ATCC 14880 = DSM 1288</name>
    <dbReference type="NCBI Taxonomy" id="1121315"/>
    <lineage>
        <taxon>Bacteria</taxon>
        <taxon>Bacillati</taxon>
        <taxon>Bacillota</taxon>
        <taxon>Clostridia</taxon>
        <taxon>Peptostreptococcales</taxon>
        <taxon>Peptostreptococcaceae</taxon>
        <taxon>Terrisporobacter</taxon>
    </lineage>
</organism>
<dbReference type="InterPro" id="IPR055166">
    <property type="entry name" value="Transc_reg_Sar_Rot_HTH"/>
</dbReference>
<accession>A0ABZ2ERR0</accession>
<dbReference type="SUPFAM" id="SSF46785">
    <property type="entry name" value="Winged helix' DNA-binding domain"/>
    <property type="match status" value="1"/>
</dbReference>
<dbReference type="InterPro" id="IPR036390">
    <property type="entry name" value="WH_DNA-bd_sf"/>
</dbReference>
<dbReference type="Proteomes" id="UP001348492">
    <property type="component" value="Chromosome"/>
</dbReference>
<evidence type="ECO:0000256" key="4">
    <source>
        <dbReference type="ARBA" id="ARBA00023163"/>
    </source>
</evidence>
<reference evidence="9 10" key="1">
    <citation type="journal article" date="2023" name="PLoS ONE">
        <title>Genome-based metabolic and phylogenomic analysis of three Terrisporobacter species.</title>
        <authorList>
            <person name="Boer T."/>
            <person name="Bengelsdorf F.R."/>
            <person name="Bomeke M."/>
            <person name="Daniel R."/>
            <person name="Poehlein A."/>
        </authorList>
    </citation>
    <scope>NUCLEOTIDE SEQUENCE [LARGE SCALE GENOMIC DNA]</scope>
    <source>
        <strain evidence="9 10">DSM 1288</strain>
    </source>
</reference>
<dbReference type="EMBL" id="CP117523">
    <property type="protein sequence ID" value="WWD82481.1"/>
    <property type="molecule type" value="Genomic_DNA"/>
</dbReference>
<dbReference type="SMART" id="SM00347">
    <property type="entry name" value="HTH_MARR"/>
    <property type="match status" value="1"/>
</dbReference>
<protein>
    <recommendedName>
        <fullName evidence="6">HTH-type transcriptional regulator SarZ</fullName>
    </recommendedName>
    <alternativeName>
        <fullName evidence="7">Staphylococcal accessory regulator Z</fullName>
    </alternativeName>
</protein>
<keyword evidence="10" id="KW-1185">Reference proteome</keyword>
<name>A0ABZ2ERR0_9FIRM</name>
<dbReference type="PANTHER" id="PTHR42756:SF2">
    <property type="entry name" value="MARR FAMILY REGULATORY PROTEIN"/>
    <property type="match status" value="1"/>
</dbReference>
<keyword evidence="2" id="KW-0805">Transcription regulation</keyword>
<evidence type="ECO:0000256" key="5">
    <source>
        <dbReference type="ARBA" id="ARBA00046337"/>
    </source>
</evidence>
<feature type="domain" description="HTH marR-type" evidence="8">
    <location>
        <begin position="1"/>
        <end position="152"/>
    </location>
</feature>
<evidence type="ECO:0000259" key="8">
    <source>
        <dbReference type="PROSITE" id="PS50995"/>
    </source>
</evidence>
<evidence type="ECO:0000256" key="7">
    <source>
        <dbReference type="ARBA" id="ARBA00047207"/>
    </source>
</evidence>
<evidence type="ECO:0000256" key="1">
    <source>
        <dbReference type="ARBA" id="ARBA00004496"/>
    </source>
</evidence>
<sequence>MFEHKAVGLNIFIIDKYFKMYLKKSLKKYDLNTAEGLVLLVFFKHNNKMSQNDLDEIHSGKEGKTQDEIISELHYDKGVMTRTMQSLEGKKYVTRKNNTEDSRSYIFELTEKAIHLRPDLLDILSEWNDILLQGIDKELADLIKSQLDKMVDNVIKDLSLPKK</sequence>
<gene>
    <name evidence="9" type="ORF">TEGL_08680</name>
</gene>
<evidence type="ECO:0000256" key="3">
    <source>
        <dbReference type="ARBA" id="ARBA00023125"/>
    </source>
</evidence>
<dbReference type="PANTHER" id="PTHR42756">
    <property type="entry name" value="TRANSCRIPTIONAL REGULATOR, MARR"/>
    <property type="match status" value="1"/>
</dbReference>
<dbReference type="InterPro" id="IPR000835">
    <property type="entry name" value="HTH_MarR-typ"/>
</dbReference>
<evidence type="ECO:0000256" key="6">
    <source>
        <dbReference type="ARBA" id="ARBA00047188"/>
    </source>
</evidence>
<keyword evidence="3" id="KW-0238">DNA-binding</keyword>
<comment type="subcellular location">
    <subcellularLocation>
        <location evidence="1">Cytoplasm</location>
    </subcellularLocation>
</comment>
<proteinExistence type="inferred from homology"/>
<comment type="similarity">
    <text evidence="5">Belongs to the SarZ family.</text>
</comment>
<dbReference type="RefSeq" id="WP_018592841.1">
    <property type="nucleotide sequence ID" value="NZ_AUUB01000015.1"/>
</dbReference>
<evidence type="ECO:0000313" key="10">
    <source>
        <dbReference type="Proteomes" id="UP001348492"/>
    </source>
</evidence>
<keyword evidence="4" id="KW-0804">Transcription</keyword>
<dbReference type="PROSITE" id="PS50995">
    <property type="entry name" value="HTH_MARR_2"/>
    <property type="match status" value="1"/>
</dbReference>
<dbReference type="Gene3D" id="1.10.10.10">
    <property type="entry name" value="Winged helix-like DNA-binding domain superfamily/Winged helix DNA-binding domain"/>
    <property type="match status" value="1"/>
</dbReference>
<dbReference type="Pfam" id="PF22381">
    <property type="entry name" value="Staph_reg_Sar_Rot"/>
    <property type="match status" value="1"/>
</dbReference>
<evidence type="ECO:0000256" key="2">
    <source>
        <dbReference type="ARBA" id="ARBA00023015"/>
    </source>
</evidence>